<accession>K3ZE72</accession>
<name>K3ZE72_SETIT</name>
<dbReference type="Gene3D" id="2.40.10.120">
    <property type="match status" value="1"/>
</dbReference>
<organism evidence="3 4">
    <name type="scientific">Setaria italica</name>
    <name type="common">Foxtail millet</name>
    <name type="synonym">Panicum italicum</name>
    <dbReference type="NCBI Taxonomy" id="4555"/>
    <lineage>
        <taxon>Eukaryota</taxon>
        <taxon>Viridiplantae</taxon>
        <taxon>Streptophyta</taxon>
        <taxon>Embryophyta</taxon>
        <taxon>Tracheophyta</taxon>
        <taxon>Spermatophyta</taxon>
        <taxon>Magnoliopsida</taxon>
        <taxon>Liliopsida</taxon>
        <taxon>Poales</taxon>
        <taxon>Poaceae</taxon>
        <taxon>PACMAD clade</taxon>
        <taxon>Panicoideae</taxon>
        <taxon>Panicodae</taxon>
        <taxon>Paniceae</taxon>
        <taxon>Cenchrinae</taxon>
        <taxon>Setaria</taxon>
    </lineage>
</organism>
<dbReference type="eggNOG" id="ENOG502R43Q">
    <property type="taxonomic scope" value="Eukaryota"/>
</dbReference>
<reference evidence="2 4" key="1">
    <citation type="journal article" date="2012" name="Nat. Biotechnol.">
        <title>Reference genome sequence of the model plant Setaria.</title>
        <authorList>
            <person name="Bennetzen J.L."/>
            <person name="Schmutz J."/>
            <person name="Wang H."/>
            <person name="Percifield R."/>
            <person name="Hawkins J."/>
            <person name="Pontaroli A.C."/>
            <person name="Estep M."/>
            <person name="Feng L."/>
            <person name="Vaughn J.N."/>
            <person name="Grimwood J."/>
            <person name="Jenkins J."/>
            <person name="Barry K."/>
            <person name="Lindquist E."/>
            <person name="Hellsten U."/>
            <person name="Deshpande S."/>
            <person name="Wang X."/>
            <person name="Wu X."/>
            <person name="Mitros T."/>
            <person name="Triplett J."/>
            <person name="Yang X."/>
            <person name="Ye C.Y."/>
            <person name="Mauro-Herrera M."/>
            <person name="Wang L."/>
            <person name="Li P."/>
            <person name="Sharma M."/>
            <person name="Sharma R."/>
            <person name="Ronald P.C."/>
            <person name="Panaud O."/>
            <person name="Kellogg E.A."/>
            <person name="Brutnell T.P."/>
            <person name="Doust A.N."/>
            <person name="Tuskan G.A."/>
            <person name="Rokhsar D."/>
            <person name="Devos K.M."/>
        </authorList>
    </citation>
    <scope>NUCLEOTIDE SEQUENCE [LARGE SCALE GENOMIC DNA]</scope>
    <source>
        <strain evidence="4">cv. Yugu1</strain>
        <strain evidence="2">Yugu1</strain>
    </source>
</reference>
<dbReference type="PANTHER" id="PTHR47389">
    <property type="entry name" value="OS09G0436400 PROTEIN"/>
    <property type="match status" value="1"/>
</dbReference>
<dbReference type="InterPro" id="IPR009003">
    <property type="entry name" value="Peptidase_S1_PA"/>
</dbReference>
<dbReference type="OrthoDB" id="582926at2759"/>
<proteinExistence type="predicted"/>
<keyword evidence="4" id="KW-1185">Reference proteome</keyword>
<sequence length="375" mass="41083">MPTEEEGAIAPTPKKAKQEEAQAGQRAEGRGVGCNPAAEGSARGDVGCNSRRGFQWLSCRTPSSVPEIPAIPEDWQDDLNYSIPTLCAPKDPGTTRAVQSSKDKVVVLRAARSIVSIAYIMDDGKRLPRCTGMIIRQWSDAPGHHHAIIVTYSRVVCKDGRKLDPLPKLSVCLPDKKTILDAELIYFNDHYDIALLDISLDFTLGLPSIGRGAEYGQEVFVLARDGEASMRVRRGNIKWLEESDILGRDYYMFLSSDIPEGGNGGMVIDHNGELRGMAVYRVARPVLGFSLRTIALLDVQLQEDISDIGIDGGFVVDEVFLNNDAEKLGIKPSNVIISINGQDALTLPELRVCDLKSGVKRDVTLPVTFYDKAEK</sequence>
<evidence type="ECO:0000313" key="4">
    <source>
        <dbReference type="Proteomes" id="UP000004995"/>
    </source>
</evidence>
<gene>
    <name evidence="2" type="ORF">SETIT_3G022900v2</name>
</gene>
<evidence type="ECO:0000256" key="1">
    <source>
        <dbReference type="SAM" id="MobiDB-lite"/>
    </source>
</evidence>
<dbReference type="HOGENOM" id="CLU_012954_7_2_1"/>
<dbReference type="FunCoup" id="K3ZE72">
    <property type="interactions" value="3"/>
</dbReference>
<reference evidence="3" key="3">
    <citation type="submission" date="2018-08" db="UniProtKB">
        <authorList>
            <consortium name="EnsemblPlants"/>
        </authorList>
    </citation>
    <scope>IDENTIFICATION</scope>
    <source>
        <strain evidence="3">Yugu1</strain>
    </source>
</reference>
<feature type="region of interest" description="Disordered" evidence="1">
    <location>
        <begin position="1"/>
        <end position="45"/>
    </location>
</feature>
<dbReference type="SUPFAM" id="SSF50494">
    <property type="entry name" value="Trypsin-like serine proteases"/>
    <property type="match status" value="1"/>
</dbReference>
<dbReference type="Gramene" id="KQL12871">
    <property type="protein sequence ID" value="KQL12871"/>
    <property type="gene ID" value="SETIT_024865mg"/>
</dbReference>
<dbReference type="OMA" id="RRGNIKW"/>
<dbReference type="EMBL" id="CM003530">
    <property type="protein sequence ID" value="RCV14988.1"/>
    <property type="molecule type" value="Genomic_DNA"/>
</dbReference>
<evidence type="ECO:0000313" key="2">
    <source>
        <dbReference type="EMBL" id="RCV14988.1"/>
    </source>
</evidence>
<dbReference type="AlphaFoldDB" id="K3ZE72"/>
<evidence type="ECO:0008006" key="5">
    <source>
        <dbReference type="Google" id="ProtNLM"/>
    </source>
</evidence>
<dbReference type="PANTHER" id="PTHR47389:SF4">
    <property type="entry name" value="OS09G0436400 PROTEIN"/>
    <property type="match status" value="1"/>
</dbReference>
<dbReference type="EMBL" id="AGNK02001406">
    <property type="status" value="NOT_ANNOTATED_CDS"/>
    <property type="molecule type" value="Genomic_DNA"/>
</dbReference>
<dbReference type="Pfam" id="PF13365">
    <property type="entry name" value="Trypsin_2"/>
    <property type="match status" value="1"/>
</dbReference>
<reference evidence="2" key="2">
    <citation type="submission" date="2015-07" db="EMBL/GenBank/DDBJ databases">
        <authorList>
            <person name="Noorani M."/>
        </authorList>
    </citation>
    <scope>NUCLEOTIDE SEQUENCE</scope>
    <source>
        <strain evidence="2">Yugu1</strain>
    </source>
</reference>
<dbReference type="Proteomes" id="UP000004995">
    <property type="component" value="Unassembled WGS sequence"/>
</dbReference>
<dbReference type="Gene3D" id="2.30.42.10">
    <property type="match status" value="1"/>
</dbReference>
<protein>
    <recommendedName>
        <fullName evidence="5">PDZ domain-containing protein</fullName>
    </recommendedName>
</protein>
<dbReference type="SUPFAM" id="SSF50156">
    <property type="entry name" value="PDZ domain-like"/>
    <property type="match status" value="1"/>
</dbReference>
<evidence type="ECO:0000313" key="3">
    <source>
        <dbReference type="EnsemblPlants" id="KQL12871"/>
    </source>
</evidence>
<dbReference type="EnsemblPlants" id="KQL12871">
    <property type="protein sequence ID" value="KQL12871"/>
    <property type="gene ID" value="SETIT_024865mg"/>
</dbReference>
<dbReference type="InterPro" id="IPR036034">
    <property type="entry name" value="PDZ_sf"/>
</dbReference>